<reference evidence="2" key="2">
    <citation type="journal article" date="2015" name="Fish Shellfish Immunol.">
        <title>Early steps in the European eel (Anguilla anguilla)-Vibrio vulnificus interaction in the gills: Role of the RtxA13 toxin.</title>
        <authorList>
            <person name="Callol A."/>
            <person name="Pajuelo D."/>
            <person name="Ebbesson L."/>
            <person name="Teles M."/>
            <person name="MacKenzie S."/>
            <person name="Amaro C."/>
        </authorList>
    </citation>
    <scope>NUCLEOTIDE SEQUENCE</scope>
</reference>
<dbReference type="EMBL" id="GBXM01035921">
    <property type="protein sequence ID" value="JAH72656.1"/>
    <property type="molecule type" value="Transcribed_RNA"/>
</dbReference>
<sequence length="25" mass="2910">MGLHFSKEAGARNERQDHSRLSARR</sequence>
<protein>
    <submittedName>
        <fullName evidence="2">Uncharacterized protein</fullName>
    </submittedName>
</protein>
<evidence type="ECO:0000313" key="2">
    <source>
        <dbReference type="EMBL" id="JAH72656.1"/>
    </source>
</evidence>
<evidence type="ECO:0000256" key="1">
    <source>
        <dbReference type="SAM" id="MobiDB-lite"/>
    </source>
</evidence>
<reference evidence="2" key="1">
    <citation type="submission" date="2014-11" db="EMBL/GenBank/DDBJ databases">
        <authorList>
            <person name="Amaro Gonzalez C."/>
        </authorList>
    </citation>
    <scope>NUCLEOTIDE SEQUENCE</scope>
</reference>
<proteinExistence type="predicted"/>
<dbReference type="AlphaFoldDB" id="A0A0E9V3S4"/>
<name>A0A0E9V3S4_ANGAN</name>
<organism evidence="2">
    <name type="scientific">Anguilla anguilla</name>
    <name type="common">European freshwater eel</name>
    <name type="synonym">Muraena anguilla</name>
    <dbReference type="NCBI Taxonomy" id="7936"/>
    <lineage>
        <taxon>Eukaryota</taxon>
        <taxon>Metazoa</taxon>
        <taxon>Chordata</taxon>
        <taxon>Craniata</taxon>
        <taxon>Vertebrata</taxon>
        <taxon>Euteleostomi</taxon>
        <taxon>Actinopterygii</taxon>
        <taxon>Neopterygii</taxon>
        <taxon>Teleostei</taxon>
        <taxon>Anguilliformes</taxon>
        <taxon>Anguillidae</taxon>
        <taxon>Anguilla</taxon>
    </lineage>
</organism>
<feature type="region of interest" description="Disordered" evidence="1">
    <location>
        <begin position="1"/>
        <end position="25"/>
    </location>
</feature>
<accession>A0A0E9V3S4</accession>